<dbReference type="EMBL" id="JBHSWH010000001">
    <property type="protein sequence ID" value="MFC6705908.1"/>
    <property type="molecule type" value="Genomic_DNA"/>
</dbReference>
<evidence type="ECO:0008006" key="3">
    <source>
        <dbReference type="Google" id="ProtNLM"/>
    </source>
</evidence>
<comment type="caution">
    <text evidence="1">The sequence shown here is derived from an EMBL/GenBank/DDBJ whole genome shotgun (WGS) entry which is preliminary data.</text>
</comment>
<evidence type="ECO:0000313" key="1">
    <source>
        <dbReference type="EMBL" id="MFC6705908.1"/>
    </source>
</evidence>
<name>A0ABW2AGR0_9MICO</name>
<evidence type="ECO:0000313" key="2">
    <source>
        <dbReference type="Proteomes" id="UP001596298"/>
    </source>
</evidence>
<gene>
    <name evidence="1" type="ORF">ACFQDH_11670</name>
</gene>
<accession>A0ABW2AGR0</accession>
<dbReference type="RefSeq" id="WP_382401470.1">
    <property type="nucleotide sequence ID" value="NZ_JBHSWH010000001.1"/>
</dbReference>
<sequence length="78" mass="8826">MTTLTPTRDVALPELHARVSPQETLRQILLMAGRALQKMRRNPEQFFDVTLQPLLFTPMFGYIFGGAVAGECRNTCRC</sequence>
<reference evidence="2" key="1">
    <citation type="journal article" date="2019" name="Int. J. Syst. Evol. Microbiol.">
        <title>The Global Catalogue of Microorganisms (GCM) 10K type strain sequencing project: providing services to taxonomists for standard genome sequencing and annotation.</title>
        <authorList>
            <consortium name="The Broad Institute Genomics Platform"/>
            <consortium name="The Broad Institute Genome Sequencing Center for Infectious Disease"/>
            <person name="Wu L."/>
            <person name="Ma J."/>
        </authorList>
    </citation>
    <scope>NUCLEOTIDE SEQUENCE [LARGE SCALE GENOMIC DNA]</scope>
    <source>
        <strain evidence="2">CCUG 58127</strain>
    </source>
</reference>
<dbReference type="Proteomes" id="UP001596298">
    <property type="component" value="Unassembled WGS sequence"/>
</dbReference>
<protein>
    <recommendedName>
        <fullName evidence="3">ABC transporter permease</fullName>
    </recommendedName>
</protein>
<keyword evidence="2" id="KW-1185">Reference proteome</keyword>
<proteinExistence type="predicted"/>
<organism evidence="1 2">
    <name type="scientific">Flexivirga alba</name>
    <dbReference type="NCBI Taxonomy" id="702742"/>
    <lineage>
        <taxon>Bacteria</taxon>
        <taxon>Bacillati</taxon>
        <taxon>Actinomycetota</taxon>
        <taxon>Actinomycetes</taxon>
        <taxon>Micrococcales</taxon>
        <taxon>Dermacoccaceae</taxon>
        <taxon>Flexivirga</taxon>
    </lineage>
</organism>